<dbReference type="InterPro" id="IPR028098">
    <property type="entry name" value="Glyco_trans_4-like_N"/>
</dbReference>
<dbReference type="InterPro" id="IPR001296">
    <property type="entry name" value="Glyco_trans_1"/>
</dbReference>
<protein>
    <submittedName>
        <fullName evidence="3">Colanic acid biosynthesis glycosyltransferase WcaL</fullName>
    </submittedName>
</protein>
<dbReference type="PANTHER" id="PTHR45947:SF14">
    <property type="entry name" value="SLL1723 PROTEIN"/>
    <property type="match status" value="1"/>
</dbReference>
<comment type="caution">
    <text evidence="3">The sequence shown here is derived from an EMBL/GenBank/DDBJ whole genome shotgun (WGS) entry which is preliminary data.</text>
</comment>
<keyword evidence="4" id="KW-1185">Reference proteome</keyword>
<gene>
    <name evidence="3" type="ORF">EDM56_27160</name>
</gene>
<dbReference type="RefSeq" id="WP_122921079.1">
    <property type="nucleotide sequence ID" value="NZ_RHHQ01000025.1"/>
</dbReference>
<evidence type="ECO:0000313" key="3">
    <source>
        <dbReference type="EMBL" id="RNB80095.1"/>
    </source>
</evidence>
<feature type="domain" description="Glycosyltransferase subfamily 4-like N-terminal" evidence="2">
    <location>
        <begin position="36"/>
        <end position="157"/>
    </location>
</feature>
<dbReference type="InterPro" id="IPR050194">
    <property type="entry name" value="Glycosyltransferase_grp1"/>
</dbReference>
<sequence length="365" mass="41580">MDRVLVYRRKYLQRSETFIYEQLIGHKRVQPVVLTRSRPVNVRQFPYSPIHVKKRLGGMKHWLKKKHIKLIHARFGTAGVEMIGIARKSKVPLLTSFHGFDATKQVKASKAYRSKLGFLFKKGSAFTAVSDHMKRRLIKLGCPAKKITLVRSGIDLQKFPFAPPHLIYNDQIRILSVGRLTEKKGMDTLIRAFAYVRKKYPNARLLIVGEGEEKAKLKRIIRKEKLKGFVKLAGALPHAQVQQELRHCHLFVIGCKTAKNGDQEGIPNVLMEAMATGRPVISTRHAGIPELIKHSRTGFLVPEKSPAKLGRMITRVLAERETWPAIVAQARLKVAEQHDITKQRRKLEDLYVSLIEKHRAGGGKR</sequence>
<dbReference type="GO" id="GO:0016757">
    <property type="term" value="F:glycosyltransferase activity"/>
    <property type="evidence" value="ECO:0007669"/>
    <property type="project" value="InterPro"/>
</dbReference>
<organism evidence="3 4">
    <name type="scientific">Brevibacillus fluminis</name>
    <dbReference type="NCBI Taxonomy" id="511487"/>
    <lineage>
        <taxon>Bacteria</taxon>
        <taxon>Bacillati</taxon>
        <taxon>Bacillota</taxon>
        <taxon>Bacilli</taxon>
        <taxon>Bacillales</taxon>
        <taxon>Paenibacillaceae</taxon>
        <taxon>Brevibacillus</taxon>
    </lineage>
</organism>
<dbReference type="SUPFAM" id="SSF53756">
    <property type="entry name" value="UDP-Glycosyltransferase/glycogen phosphorylase"/>
    <property type="match status" value="1"/>
</dbReference>
<proteinExistence type="predicted"/>
<evidence type="ECO:0000259" key="2">
    <source>
        <dbReference type="Pfam" id="PF13439"/>
    </source>
</evidence>
<dbReference type="EMBL" id="RHHQ01000025">
    <property type="protein sequence ID" value="RNB80095.1"/>
    <property type="molecule type" value="Genomic_DNA"/>
</dbReference>
<dbReference type="PANTHER" id="PTHR45947">
    <property type="entry name" value="SULFOQUINOVOSYL TRANSFERASE SQD2"/>
    <property type="match status" value="1"/>
</dbReference>
<accession>A0A3M8CYZ5</accession>
<dbReference type="OrthoDB" id="73743at2"/>
<dbReference type="Proteomes" id="UP000271031">
    <property type="component" value="Unassembled WGS sequence"/>
</dbReference>
<dbReference type="Gene3D" id="3.40.50.2000">
    <property type="entry name" value="Glycogen Phosphorylase B"/>
    <property type="match status" value="2"/>
</dbReference>
<dbReference type="Pfam" id="PF00534">
    <property type="entry name" value="Glycos_transf_1"/>
    <property type="match status" value="1"/>
</dbReference>
<dbReference type="Pfam" id="PF13439">
    <property type="entry name" value="Glyco_transf_4"/>
    <property type="match status" value="1"/>
</dbReference>
<evidence type="ECO:0000313" key="4">
    <source>
        <dbReference type="Proteomes" id="UP000271031"/>
    </source>
</evidence>
<keyword evidence="3" id="KW-0808">Transferase</keyword>
<reference evidence="3 4" key="1">
    <citation type="submission" date="2018-10" db="EMBL/GenBank/DDBJ databases">
        <title>Phylogenomics of Brevibacillus.</title>
        <authorList>
            <person name="Dunlap C."/>
        </authorList>
    </citation>
    <scope>NUCLEOTIDE SEQUENCE [LARGE SCALE GENOMIC DNA]</scope>
    <source>
        <strain evidence="3 4">JCM 15716</strain>
    </source>
</reference>
<name>A0A3M8CYZ5_9BACL</name>
<feature type="domain" description="Glycosyl transferase family 1" evidence="1">
    <location>
        <begin position="164"/>
        <end position="329"/>
    </location>
</feature>
<dbReference type="AlphaFoldDB" id="A0A3M8CYZ5"/>
<evidence type="ECO:0000259" key="1">
    <source>
        <dbReference type="Pfam" id="PF00534"/>
    </source>
</evidence>